<dbReference type="CDD" id="cd00051">
    <property type="entry name" value="EFh"/>
    <property type="match status" value="1"/>
</dbReference>
<feature type="domain" description="EF-hand" evidence="3">
    <location>
        <begin position="143"/>
        <end position="176"/>
    </location>
</feature>
<evidence type="ECO:0000256" key="2">
    <source>
        <dbReference type="ARBA" id="ARBA00022737"/>
    </source>
</evidence>
<dbReference type="PROSITE" id="PS50222">
    <property type="entry name" value="EF_HAND_2"/>
    <property type="match status" value="2"/>
</dbReference>
<keyword evidence="1" id="KW-0479">Metal-binding</keyword>
<dbReference type="InterPro" id="IPR039647">
    <property type="entry name" value="EF_hand_pair_protein_CML-like"/>
</dbReference>
<sequence>MEKKLVYFFQESTSLPFIHKLLVFILIAVKKFFGLSSSCSSIFHEEEHHHHHHQQEEAKESNAATLERGDLGFILWRMGLAQSPDEVEMNEEAVSLPDLFAEEEPSLQELRQAFSVFDENDDGFIDDLELRRVLQALGVGEGLEVATCRRMIQVHDRNGDGRIDFVEFVRLMELVF</sequence>
<proteinExistence type="predicted"/>
<protein>
    <recommendedName>
        <fullName evidence="3">EF-hand domain-containing protein</fullName>
    </recommendedName>
</protein>
<evidence type="ECO:0000256" key="1">
    <source>
        <dbReference type="ARBA" id="ARBA00022723"/>
    </source>
</evidence>
<dbReference type="AlphaFoldDB" id="A0A8J5HR35"/>
<accession>A0A8J5HR35</accession>
<dbReference type="InterPro" id="IPR002048">
    <property type="entry name" value="EF_hand_dom"/>
</dbReference>
<dbReference type="PROSITE" id="PS00018">
    <property type="entry name" value="EF_HAND_1"/>
    <property type="match status" value="2"/>
</dbReference>
<name>A0A8J5HR35_ZINOF</name>
<evidence type="ECO:0000313" key="4">
    <source>
        <dbReference type="EMBL" id="KAG6531758.1"/>
    </source>
</evidence>
<dbReference type="GO" id="GO:0005509">
    <property type="term" value="F:calcium ion binding"/>
    <property type="evidence" value="ECO:0007669"/>
    <property type="project" value="InterPro"/>
</dbReference>
<dbReference type="FunFam" id="1.10.238.10:FF:000003">
    <property type="entry name" value="Calmodulin A"/>
    <property type="match status" value="1"/>
</dbReference>
<keyword evidence="5" id="KW-1185">Reference proteome</keyword>
<evidence type="ECO:0000259" key="3">
    <source>
        <dbReference type="PROSITE" id="PS50222"/>
    </source>
</evidence>
<gene>
    <name evidence="4" type="ORF">ZIOFF_005578</name>
</gene>
<comment type="caution">
    <text evidence="4">The sequence shown here is derived from an EMBL/GenBank/DDBJ whole genome shotgun (WGS) entry which is preliminary data.</text>
</comment>
<dbReference type="PANTHER" id="PTHR10891">
    <property type="entry name" value="EF-HAND CALCIUM-BINDING DOMAIN CONTAINING PROTEIN"/>
    <property type="match status" value="1"/>
</dbReference>
<dbReference type="InterPro" id="IPR018247">
    <property type="entry name" value="EF_Hand_1_Ca_BS"/>
</dbReference>
<evidence type="ECO:0000313" key="5">
    <source>
        <dbReference type="Proteomes" id="UP000734854"/>
    </source>
</evidence>
<reference evidence="4 5" key="1">
    <citation type="submission" date="2020-08" db="EMBL/GenBank/DDBJ databases">
        <title>Plant Genome Project.</title>
        <authorList>
            <person name="Zhang R.-G."/>
        </authorList>
    </citation>
    <scope>NUCLEOTIDE SEQUENCE [LARGE SCALE GENOMIC DNA]</scope>
    <source>
        <tissue evidence="4">Rhizome</tissue>
    </source>
</reference>
<dbReference type="Pfam" id="PF13499">
    <property type="entry name" value="EF-hand_7"/>
    <property type="match status" value="1"/>
</dbReference>
<feature type="domain" description="EF-hand" evidence="3">
    <location>
        <begin position="105"/>
        <end position="140"/>
    </location>
</feature>
<dbReference type="EMBL" id="JACMSC010000002">
    <property type="protein sequence ID" value="KAG6531758.1"/>
    <property type="molecule type" value="Genomic_DNA"/>
</dbReference>
<dbReference type="SMART" id="SM00054">
    <property type="entry name" value="EFh"/>
    <property type="match status" value="2"/>
</dbReference>
<dbReference type="OrthoDB" id="26525at2759"/>
<keyword evidence="2" id="KW-0677">Repeat</keyword>
<organism evidence="4 5">
    <name type="scientific">Zingiber officinale</name>
    <name type="common">Ginger</name>
    <name type="synonym">Amomum zingiber</name>
    <dbReference type="NCBI Taxonomy" id="94328"/>
    <lineage>
        <taxon>Eukaryota</taxon>
        <taxon>Viridiplantae</taxon>
        <taxon>Streptophyta</taxon>
        <taxon>Embryophyta</taxon>
        <taxon>Tracheophyta</taxon>
        <taxon>Spermatophyta</taxon>
        <taxon>Magnoliopsida</taxon>
        <taxon>Liliopsida</taxon>
        <taxon>Zingiberales</taxon>
        <taxon>Zingiberaceae</taxon>
        <taxon>Zingiber</taxon>
    </lineage>
</organism>
<dbReference type="Proteomes" id="UP000734854">
    <property type="component" value="Unassembled WGS sequence"/>
</dbReference>